<evidence type="ECO:0000256" key="5">
    <source>
        <dbReference type="ARBA" id="ARBA00023040"/>
    </source>
</evidence>
<protein>
    <submittedName>
        <fullName evidence="11">Putative metabotropic x receptor</fullName>
    </submittedName>
</protein>
<evidence type="ECO:0000256" key="3">
    <source>
        <dbReference type="ARBA" id="ARBA00022692"/>
    </source>
</evidence>
<dbReference type="PROSITE" id="PS00981">
    <property type="entry name" value="G_PROTEIN_RECEP_F3_3"/>
    <property type="match status" value="1"/>
</dbReference>
<reference evidence="11" key="1">
    <citation type="submission" date="2019-10" db="EMBL/GenBank/DDBJ databases">
        <title>Short sand fly seasons in Tbilisi, Georgia, hinder development of host immunity to saliva of the visceral leishmaniasis vector Phlebotomus kandelakii.</title>
        <authorList>
            <person name="Oliveira F."/>
            <person name="Giorgobiani E."/>
            <person name="Guimaraes-Costa A.B."/>
            <person name="Abdeladhim M."/>
            <person name="Oristian J."/>
            <person name="Tskhvaradze L."/>
            <person name="Tsertsvadze N."/>
            <person name="Zakalashvili M."/>
            <person name="Valenzuela J.G."/>
            <person name="Kamhawi S."/>
        </authorList>
    </citation>
    <scope>NUCLEOTIDE SEQUENCE</scope>
    <source>
        <strain evidence="11">Wild-capture in Tbilisi</strain>
        <tissue evidence="11">Salivary glands</tissue>
    </source>
</reference>
<evidence type="ECO:0000256" key="6">
    <source>
        <dbReference type="ARBA" id="ARBA00023136"/>
    </source>
</evidence>
<feature type="transmembrane region" description="Helical" evidence="9">
    <location>
        <begin position="66"/>
        <end position="91"/>
    </location>
</feature>
<sequence length="250" mass="27229">MIAFSYPIVLIVICTVYAVITRKIPEAFNESKHIGFTMYTTCVIWLAFVPLYFGTANHVPLRITSMSVTISLSASVTVACLFSPKLYIILIRPERNVRQSMMPVRYSAINKTTNSGQSMMAAVMVTAATCNQKEKIQKHVPPTTITVEDSATQVTTLRFAEISTQTVLAGELVLKAYEDAVTKNGHPDGVAHRNSVIGNNVVNNNRIETTSSTSKALRDDTASSNYSATTARDSSNSVIQSSANVENVVL</sequence>
<keyword evidence="3 9" id="KW-0812">Transmembrane</keyword>
<accession>A0A6B2ECW8</accession>
<feature type="domain" description="G-protein coupled receptors family 3 profile" evidence="10">
    <location>
        <begin position="1"/>
        <end position="105"/>
    </location>
</feature>
<dbReference type="Pfam" id="PF00003">
    <property type="entry name" value="7tm_3"/>
    <property type="match status" value="1"/>
</dbReference>
<dbReference type="EMBL" id="GIFK01002779">
    <property type="protein sequence ID" value="NBJ60482.1"/>
    <property type="molecule type" value="Transcribed_RNA"/>
</dbReference>
<keyword evidence="6 9" id="KW-0472">Membrane</keyword>
<name>A0A6B2ECW8_9DIPT</name>
<evidence type="ECO:0000313" key="11">
    <source>
        <dbReference type="EMBL" id="NBJ60482.1"/>
    </source>
</evidence>
<dbReference type="InterPro" id="IPR050726">
    <property type="entry name" value="mGluR"/>
</dbReference>
<dbReference type="InterPro" id="IPR017979">
    <property type="entry name" value="GPCR_3_CS"/>
</dbReference>
<keyword evidence="5" id="KW-0297">G-protein coupled receptor</keyword>
<keyword evidence="7" id="KW-0325">Glycoprotein</keyword>
<evidence type="ECO:0000256" key="1">
    <source>
        <dbReference type="ARBA" id="ARBA00004651"/>
    </source>
</evidence>
<evidence type="ECO:0000256" key="9">
    <source>
        <dbReference type="SAM" id="Phobius"/>
    </source>
</evidence>
<dbReference type="InterPro" id="IPR017978">
    <property type="entry name" value="GPCR_3_C"/>
</dbReference>
<dbReference type="PRINTS" id="PR00248">
    <property type="entry name" value="GPCRMGR"/>
</dbReference>
<comment type="subcellular location">
    <subcellularLocation>
        <location evidence="1">Cell membrane</location>
        <topology evidence="1">Multi-pass membrane protein</topology>
    </subcellularLocation>
</comment>
<dbReference type="PANTHER" id="PTHR24060">
    <property type="entry name" value="METABOTROPIC GLUTAMATE RECEPTOR"/>
    <property type="match status" value="1"/>
</dbReference>
<feature type="transmembrane region" description="Helical" evidence="9">
    <location>
        <begin position="36"/>
        <end position="54"/>
    </location>
</feature>
<dbReference type="GO" id="GO:0004930">
    <property type="term" value="F:G protein-coupled receptor activity"/>
    <property type="evidence" value="ECO:0007669"/>
    <property type="project" value="UniProtKB-KW"/>
</dbReference>
<dbReference type="GO" id="GO:0005886">
    <property type="term" value="C:plasma membrane"/>
    <property type="evidence" value="ECO:0007669"/>
    <property type="project" value="UniProtKB-SubCell"/>
</dbReference>
<proteinExistence type="predicted"/>
<evidence type="ECO:0000256" key="8">
    <source>
        <dbReference type="ARBA" id="ARBA00023224"/>
    </source>
</evidence>
<keyword evidence="4 9" id="KW-1133">Transmembrane helix</keyword>
<dbReference type="InterPro" id="IPR000337">
    <property type="entry name" value="GPCR_3"/>
</dbReference>
<feature type="transmembrane region" description="Helical" evidence="9">
    <location>
        <begin position="6"/>
        <end position="24"/>
    </location>
</feature>
<keyword evidence="2" id="KW-1003">Cell membrane</keyword>
<organism evidence="11">
    <name type="scientific">Phlebotomus kandelakii</name>
    <dbReference type="NCBI Taxonomy" id="1109342"/>
    <lineage>
        <taxon>Eukaryota</taxon>
        <taxon>Metazoa</taxon>
        <taxon>Ecdysozoa</taxon>
        <taxon>Arthropoda</taxon>
        <taxon>Hexapoda</taxon>
        <taxon>Insecta</taxon>
        <taxon>Pterygota</taxon>
        <taxon>Neoptera</taxon>
        <taxon>Endopterygota</taxon>
        <taxon>Diptera</taxon>
        <taxon>Nematocera</taxon>
        <taxon>Psychodoidea</taxon>
        <taxon>Psychodidae</taxon>
        <taxon>Phlebotomus</taxon>
        <taxon>Larroussius</taxon>
    </lineage>
</organism>
<evidence type="ECO:0000256" key="4">
    <source>
        <dbReference type="ARBA" id="ARBA00022989"/>
    </source>
</evidence>
<evidence type="ECO:0000256" key="7">
    <source>
        <dbReference type="ARBA" id="ARBA00023180"/>
    </source>
</evidence>
<dbReference type="PROSITE" id="PS50259">
    <property type="entry name" value="G_PROTEIN_RECEP_F3_4"/>
    <property type="match status" value="1"/>
</dbReference>
<dbReference type="AlphaFoldDB" id="A0A6B2ECW8"/>
<evidence type="ECO:0000259" key="10">
    <source>
        <dbReference type="PROSITE" id="PS50259"/>
    </source>
</evidence>
<keyword evidence="8" id="KW-0807">Transducer</keyword>
<keyword evidence="11" id="KW-0675">Receptor</keyword>
<evidence type="ECO:0000256" key="2">
    <source>
        <dbReference type="ARBA" id="ARBA00022475"/>
    </source>
</evidence>